<dbReference type="Pfam" id="PF02272">
    <property type="entry name" value="DHHA1"/>
    <property type="match status" value="1"/>
</dbReference>
<protein>
    <recommendedName>
        <fullName evidence="11">Alanine--tRNA ligase</fullName>
        <ecNumber evidence="11">6.1.1.7</ecNumber>
    </recommendedName>
    <alternativeName>
        <fullName evidence="11">Alanyl-tRNA synthetase</fullName>
        <shortName evidence="11">AlaRS</shortName>
    </alternativeName>
</protein>
<dbReference type="InterPro" id="IPR050058">
    <property type="entry name" value="Ala-tRNA_ligase"/>
</dbReference>
<dbReference type="InterPro" id="IPR018162">
    <property type="entry name" value="Ala-tRNA-ligase_IIc_anticod-bd"/>
</dbReference>
<dbReference type="GO" id="GO:0005829">
    <property type="term" value="C:cytosol"/>
    <property type="evidence" value="ECO:0007669"/>
    <property type="project" value="TreeGrafter"/>
</dbReference>
<evidence type="ECO:0000313" key="15">
    <source>
        <dbReference type="Proteomes" id="UP000195273"/>
    </source>
</evidence>
<dbReference type="Gene3D" id="3.30.980.10">
    <property type="entry name" value="Threonyl-trna Synthetase, Chain A, domain 2"/>
    <property type="match status" value="1"/>
</dbReference>
<dbReference type="InterPro" id="IPR018165">
    <property type="entry name" value="Ala-tRNA-synth_IIc_core"/>
</dbReference>
<keyword evidence="8 11" id="KW-0694">RNA-binding</keyword>
<dbReference type="NCBIfam" id="TIGR00344">
    <property type="entry name" value="alaS"/>
    <property type="match status" value="1"/>
</dbReference>
<feature type="binding site" evidence="11">
    <location>
        <position position="560"/>
    </location>
    <ligand>
        <name>Zn(2+)</name>
        <dbReference type="ChEBI" id="CHEBI:29105"/>
    </ligand>
</feature>
<keyword evidence="12" id="KW-0175">Coiled coil</keyword>
<dbReference type="GO" id="GO:0002161">
    <property type="term" value="F:aminoacyl-tRNA deacylase activity"/>
    <property type="evidence" value="ECO:0007669"/>
    <property type="project" value="TreeGrafter"/>
</dbReference>
<dbReference type="Pfam" id="PF01411">
    <property type="entry name" value="tRNA-synt_2c"/>
    <property type="match status" value="1"/>
</dbReference>
<proteinExistence type="inferred from homology"/>
<dbReference type="GO" id="GO:0000049">
    <property type="term" value="F:tRNA binding"/>
    <property type="evidence" value="ECO:0007669"/>
    <property type="project" value="UniProtKB-KW"/>
</dbReference>
<feature type="binding site" evidence="11">
    <location>
        <position position="564"/>
    </location>
    <ligand>
        <name>Zn(2+)</name>
        <dbReference type="ChEBI" id="CHEBI:29105"/>
    </ligand>
</feature>
<organism evidence="14 15">
    <name type="scientific">Yoonia vestfoldensis</name>
    <dbReference type="NCBI Taxonomy" id="245188"/>
    <lineage>
        <taxon>Bacteria</taxon>
        <taxon>Pseudomonadati</taxon>
        <taxon>Pseudomonadota</taxon>
        <taxon>Alphaproteobacteria</taxon>
        <taxon>Rhodobacterales</taxon>
        <taxon>Paracoccaceae</taxon>
        <taxon>Yoonia</taxon>
    </lineage>
</organism>
<dbReference type="InterPro" id="IPR018163">
    <property type="entry name" value="Thr/Ala-tRNA-synth_IIc_edit"/>
</dbReference>
<dbReference type="HAMAP" id="MF_00036_B">
    <property type="entry name" value="Ala_tRNA_synth_B"/>
    <property type="match status" value="1"/>
</dbReference>
<evidence type="ECO:0000256" key="8">
    <source>
        <dbReference type="ARBA" id="ARBA00022884"/>
    </source>
</evidence>
<dbReference type="InterPro" id="IPR009000">
    <property type="entry name" value="Transl_B-barrel_sf"/>
</dbReference>
<dbReference type="GO" id="GO:0004813">
    <property type="term" value="F:alanine-tRNA ligase activity"/>
    <property type="evidence" value="ECO:0007669"/>
    <property type="project" value="UniProtKB-UniRule"/>
</dbReference>
<keyword evidence="6 11" id="KW-0862">Zinc</keyword>
<dbReference type="AlphaFoldDB" id="A0A1Y0EAQ1"/>
<dbReference type="GO" id="GO:0006419">
    <property type="term" value="P:alanyl-tRNA aminoacylation"/>
    <property type="evidence" value="ECO:0007669"/>
    <property type="project" value="UniProtKB-UniRule"/>
</dbReference>
<keyword evidence="7 11" id="KW-0067">ATP-binding</keyword>
<evidence type="ECO:0000256" key="3">
    <source>
        <dbReference type="ARBA" id="ARBA00022598"/>
    </source>
</evidence>
<keyword evidence="3 11" id="KW-0436">Ligase</keyword>
<dbReference type="FunFam" id="3.30.54.20:FF:000001">
    <property type="entry name" value="Alanine--tRNA ligase"/>
    <property type="match status" value="1"/>
</dbReference>
<dbReference type="InterPro" id="IPR018164">
    <property type="entry name" value="Ala-tRNA-synth_IIc_N"/>
</dbReference>
<evidence type="ECO:0000256" key="10">
    <source>
        <dbReference type="ARBA" id="ARBA00023146"/>
    </source>
</evidence>
<evidence type="ECO:0000256" key="1">
    <source>
        <dbReference type="ARBA" id="ARBA00008226"/>
    </source>
</evidence>
<comment type="subcellular location">
    <subcellularLocation>
        <location evidence="11">Cytoplasm</location>
    </subcellularLocation>
</comment>
<comment type="similarity">
    <text evidence="1 11">Belongs to the class-II aminoacyl-tRNA synthetase family.</text>
</comment>
<dbReference type="Gene3D" id="6.10.250.550">
    <property type="match status" value="1"/>
</dbReference>
<evidence type="ECO:0000259" key="13">
    <source>
        <dbReference type="PROSITE" id="PS50860"/>
    </source>
</evidence>
<evidence type="ECO:0000256" key="2">
    <source>
        <dbReference type="ARBA" id="ARBA00022555"/>
    </source>
</evidence>
<dbReference type="PROSITE" id="PS50860">
    <property type="entry name" value="AA_TRNA_LIGASE_II_ALA"/>
    <property type="match status" value="1"/>
</dbReference>
<evidence type="ECO:0000256" key="9">
    <source>
        <dbReference type="ARBA" id="ARBA00022917"/>
    </source>
</evidence>
<dbReference type="SMART" id="SM00863">
    <property type="entry name" value="tRNA_SAD"/>
    <property type="match status" value="1"/>
</dbReference>
<evidence type="ECO:0000256" key="4">
    <source>
        <dbReference type="ARBA" id="ARBA00022723"/>
    </source>
</evidence>
<dbReference type="Proteomes" id="UP000195273">
    <property type="component" value="Chromosome"/>
</dbReference>
<dbReference type="Pfam" id="PF07973">
    <property type="entry name" value="tRNA_SAD"/>
    <property type="match status" value="1"/>
</dbReference>
<dbReference type="EMBL" id="CP021431">
    <property type="protein sequence ID" value="ARU00633.1"/>
    <property type="molecule type" value="Genomic_DNA"/>
</dbReference>
<keyword evidence="2 11" id="KW-0820">tRNA-binding</keyword>
<dbReference type="Gene3D" id="3.30.54.20">
    <property type="match status" value="1"/>
</dbReference>
<evidence type="ECO:0000256" key="5">
    <source>
        <dbReference type="ARBA" id="ARBA00022741"/>
    </source>
</evidence>
<dbReference type="GO" id="GO:0005524">
    <property type="term" value="F:ATP binding"/>
    <property type="evidence" value="ECO:0007669"/>
    <property type="project" value="UniProtKB-UniRule"/>
</dbReference>
<dbReference type="FunFam" id="3.10.310.40:FF:000001">
    <property type="entry name" value="Alanine--tRNA ligase"/>
    <property type="match status" value="1"/>
</dbReference>
<dbReference type="InterPro" id="IPR023033">
    <property type="entry name" value="Ala_tRNA_ligase_euk/bac"/>
</dbReference>
<sequence>MTSLADIRSTFLNYFEKQGHRVVPSSPLVPRNDPTLMFTNSGMVQFKNLFTGVETRDYSRATTSQKCVRAGGKHNDLDNVGYTARHHTFFEMLGNFSFGDYFKSDAIPFAWELLTRDFGIDKSRLLTTVYHTDDEAFDLWKKIGLSEDRIIRIPTDDNFWRMGPTGPCGPCTEIFYDHGDHIWGGPPGSAEEDGDRFIEIWNVVFMQNEQFEDGSMRPLDMQSIDTGMGLERIGALLQGKHDNYDTDVMRALIEASAHATSSDPDGPGNTHHRVIADHLRSTSFLIAEGVLPSNEGRGYVLRRIMRRAMRHAHLLGAKDPVMHRLVPALVQQMGAAYPELGQGQRLIAETLMNEEIRFKQTLDRGLKLLDDELADLPEDAALPGASAFKLYDTYGFPLDLTQDALREKGRSVDIDGFDAAMAAQKAKARAAWSGTGAAADSAIWFDVADVAGPTDFLGYDSLEVEGQIKALVADGAMVQEAGGAVQIVLNQTAFYAESGGQVGDAGLLQTETGMAQITDTKKVAGVFIHFATVTSGTIAVGQGAALRVDPARRAAIQANHSATHLLNEALREILGDHIAQRGSLNAPDRLRFDFSHSKALDPAELAQVERDVNALIRQNSRVETRIMAPDDARALGAQALFGEKYGDEVRVVSMGQKGGSGKGVAGDTYSLELCGGTHVRQLGEIGAFVALGDAASSAGVRRIEALTGQAALDYLRAQDQRLSDVAATLKAPATEVADRVKALMEERRALANEVAQLRRDLAMGGGAQGASPATQVNGISFHAQVLSGVTGKDLPALIDQIKSEIGSGVVVLIADTGDKAAVAVGVTADLTARVSAVDILRAVTPELGGKGGGGRPDMAQGGGASADNADAAIAQAKSIMEQLS</sequence>
<keyword evidence="10 11" id="KW-0030">Aminoacyl-tRNA synthetase</keyword>
<evidence type="ECO:0000256" key="12">
    <source>
        <dbReference type="SAM" id="Coils"/>
    </source>
</evidence>
<dbReference type="SUPFAM" id="SSF50447">
    <property type="entry name" value="Translation proteins"/>
    <property type="match status" value="1"/>
</dbReference>
<feature type="binding site" evidence="11">
    <location>
        <position position="674"/>
    </location>
    <ligand>
        <name>Zn(2+)</name>
        <dbReference type="ChEBI" id="CHEBI:29105"/>
    </ligand>
</feature>
<evidence type="ECO:0000256" key="11">
    <source>
        <dbReference type="HAMAP-Rule" id="MF_00036"/>
    </source>
</evidence>
<dbReference type="KEGG" id="lvs:LOKVESSMR4R_01311"/>
<dbReference type="FunFam" id="3.30.930.10:FF:000004">
    <property type="entry name" value="Alanine--tRNA ligase"/>
    <property type="match status" value="1"/>
</dbReference>
<reference evidence="14 15" key="1">
    <citation type="submission" date="2017-05" db="EMBL/GenBank/DDBJ databases">
        <title>Genome Sequence of Loktanella vestfoldensis Strain SMR4r Isolated from a Culture of the Diatom Skeletonema marinoi.</title>
        <authorList>
            <person name="Topel M."/>
            <person name="Pinder M.I.M."/>
            <person name="Johansson O.N."/>
            <person name="Kourtchenko O."/>
            <person name="Godhe A."/>
            <person name="Clarke A.K."/>
        </authorList>
    </citation>
    <scope>NUCLEOTIDE SEQUENCE [LARGE SCALE GENOMIC DNA]</scope>
    <source>
        <strain evidence="14 15">SMR4r</strain>
    </source>
</reference>
<feature type="domain" description="Alanyl-transfer RNA synthetases family profile" evidence="13">
    <location>
        <begin position="2"/>
        <end position="717"/>
    </location>
</feature>
<comment type="cofactor">
    <cofactor evidence="11">
        <name>Zn(2+)</name>
        <dbReference type="ChEBI" id="CHEBI:29105"/>
    </cofactor>
    <text evidence="11">Binds 1 zinc ion per subunit.</text>
</comment>
<dbReference type="PRINTS" id="PR00980">
    <property type="entry name" value="TRNASYNTHALA"/>
</dbReference>
<dbReference type="RefSeq" id="WP_087206825.1">
    <property type="nucleotide sequence ID" value="NZ_CP021431.1"/>
</dbReference>
<dbReference type="GO" id="GO:0045892">
    <property type="term" value="P:negative regulation of DNA-templated transcription"/>
    <property type="evidence" value="ECO:0007669"/>
    <property type="project" value="TreeGrafter"/>
</dbReference>
<dbReference type="SUPFAM" id="SSF101353">
    <property type="entry name" value="Putative anticodon-binding domain of alanyl-tRNA synthetase (AlaRS)"/>
    <property type="match status" value="1"/>
</dbReference>
<dbReference type="InterPro" id="IPR012947">
    <property type="entry name" value="tRNA_SAD"/>
</dbReference>
<dbReference type="Gene3D" id="3.10.310.40">
    <property type="match status" value="1"/>
</dbReference>
<comment type="function">
    <text evidence="11">Catalyzes the attachment of alanine to tRNA(Ala) in a two-step reaction: alanine is first activated by ATP to form Ala-AMP and then transferred to the acceptor end of tRNA(Ala). Also edits incorrectly charged Ser-tRNA(Ala) and Gly-tRNA(Ala) via its editing domain.</text>
</comment>
<evidence type="ECO:0000256" key="7">
    <source>
        <dbReference type="ARBA" id="ARBA00022840"/>
    </source>
</evidence>
<dbReference type="Gene3D" id="2.40.30.130">
    <property type="match status" value="1"/>
</dbReference>
<dbReference type="EC" id="6.1.1.7" evidence="11"/>
<dbReference type="OrthoDB" id="9803884at2"/>
<gene>
    <name evidence="11 14" type="primary">alaS</name>
    <name evidence="14" type="ORF">LOKVESSMR4R_01311</name>
</gene>
<dbReference type="PANTHER" id="PTHR11777:SF9">
    <property type="entry name" value="ALANINE--TRNA LIGASE, CYTOPLASMIC"/>
    <property type="match status" value="1"/>
</dbReference>
<dbReference type="SUPFAM" id="SSF55186">
    <property type="entry name" value="ThrRS/AlaRS common domain"/>
    <property type="match status" value="1"/>
</dbReference>
<dbReference type="PANTHER" id="PTHR11777">
    <property type="entry name" value="ALANYL-TRNA SYNTHETASE"/>
    <property type="match status" value="1"/>
</dbReference>
<keyword evidence="9 11" id="KW-0648">Protein biosynthesis</keyword>
<evidence type="ECO:0000313" key="14">
    <source>
        <dbReference type="EMBL" id="ARU00633.1"/>
    </source>
</evidence>
<dbReference type="GO" id="GO:0008270">
    <property type="term" value="F:zinc ion binding"/>
    <property type="evidence" value="ECO:0007669"/>
    <property type="project" value="UniProtKB-UniRule"/>
</dbReference>
<dbReference type="Gene3D" id="3.30.930.10">
    <property type="entry name" value="Bira Bifunctional Protein, Domain 2"/>
    <property type="match status" value="1"/>
</dbReference>
<feature type="binding site" evidence="11">
    <location>
        <position position="678"/>
    </location>
    <ligand>
        <name>Zn(2+)</name>
        <dbReference type="ChEBI" id="CHEBI:29105"/>
    </ligand>
</feature>
<dbReference type="CDD" id="cd00673">
    <property type="entry name" value="AlaRS_core"/>
    <property type="match status" value="1"/>
</dbReference>
<evidence type="ECO:0000256" key="6">
    <source>
        <dbReference type="ARBA" id="ARBA00022833"/>
    </source>
</evidence>
<dbReference type="SUPFAM" id="SSF55681">
    <property type="entry name" value="Class II aaRS and biotin synthetases"/>
    <property type="match status" value="1"/>
</dbReference>
<dbReference type="FunFam" id="3.30.980.10:FF:000004">
    <property type="entry name" value="Alanine--tRNA ligase, cytoplasmic"/>
    <property type="match status" value="1"/>
</dbReference>
<comment type="domain">
    <text evidence="11">Consists of three domains; the N-terminal catalytic domain, the editing domain and the C-terminal C-Ala domain. The editing domain removes incorrectly charged amino acids, while the C-Ala domain, along with tRNA(Ala), serves as a bridge to cooperatively bring together the editing and aminoacylation centers thus stimulating deacylation of misacylated tRNAs.</text>
</comment>
<accession>A0A1Y0EAQ1</accession>
<name>A0A1Y0EAQ1_9RHOB</name>
<keyword evidence="15" id="KW-1185">Reference proteome</keyword>
<keyword evidence="11" id="KW-0963">Cytoplasm</keyword>
<feature type="coiled-coil region" evidence="12">
    <location>
        <begin position="733"/>
        <end position="760"/>
    </location>
</feature>
<keyword evidence="5 11" id="KW-0547">Nucleotide-binding</keyword>
<dbReference type="STRING" id="1122181.GCA_000382265_01877"/>
<dbReference type="InterPro" id="IPR002318">
    <property type="entry name" value="Ala-tRNA-lgiase_IIc"/>
</dbReference>
<dbReference type="InterPro" id="IPR045864">
    <property type="entry name" value="aa-tRNA-synth_II/BPL/LPL"/>
</dbReference>
<comment type="catalytic activity">
    <reaction evidence="11">
        <text>tRNA(Ala) + L-alanine + ATP = L-alanyl-tRNA(Ala) + AMP + diphosphate</text>
        <dbReference type="Rhea" id="RHEA:12540"/>
        <dbReference type="Rhea" id="RHEA-COMP:9657"/>
        <dbReference type="Rhea" id="RHEA-COMP:9923"/>
        <dbReference type="ChEBI" id="CHEBI:30616"/>
        <dbReference type="ChEBI" id="CHEBI:33019"/>
        <dbReference type="ChEBI" id="CHEBI:57972"/>
        <dbReference type="ChEBI" id="CHEBI:78442"/>
        <dbReference type="ChEBI" id="CHEBI:78497"/>
        <dbReference type="ChEBI" id="CHEBI:456215"/>
        <dbReference type="EC" id="6.1.1.7"/>
    </reaction>
</comment>
<dbReference type="InterPro" id="IPR003156">
    <property type="entry name" value="DHHA1_dom"/>
</dbReference>
<keyword evidence="4 11" id="KW-0479">Metal-binding</keyword>